<dbReference type="EMBL" id="JACGXA010000001">
    <property type="protein sequence ID" value="MBA8805415.1"/>
    <property type="molecule type" value="Genomic_DNA"/>
</dbReference>
<sequence length="151" mass="15875">MFTGLGLFLVGAACAALVGLLVRPRASAPAPTTPLPPVPRIAPTPGRLIAPIPAIPSELLRSWGKRHGFELLDLALAAGLDEYDLLATLEDTASLDRVSLALAAELNGHPGPYDCDPLLAPPPATTVIARALAQEPRQSGLSPRIRKRRTL</sequence>
<evidence type="ECO:0000313" key="2">
    <source>
        <dbReference type="Proteomes" id="UP000580910"/>
    </source>
</evidence>
<proteinExistence type="predicted"/>
<reference evidence="1 2" key="1">
    <citation type="submission" date="2020-07" db="EMBL/GenBank/DDBJ databases">
        <title>Sequencing the genomes of 1000 actinobacteria strains.</title>
        <authorList>
            <person name="Klenk H.-P."/>
        </authorList>
    </citation>
    <scope>NUCLEOTIDE SEQUENCE [LARGE SCALE GENOMIC DNA]</scope>
    <source>
        <strain evidence="1 2">DSM 21349</strain>
    </source>
</reference>
<gene>
    <name evidence="1" type="ORF">FB382_003706</name>
</gene>
<comment type="caution">
    <text evidence="1">The sequence shown here is derived from an EMBL/GenBank/DDBJ whole genome shotgun (WGS) entry which is preliminary data.</text>
</comment>
<protein>
    <submittedName>
        <fullName evidence="1">Uncharacterized protein</fullName>
    </submittedName>
</protein>
<evidence type="ECO:0000313" key="1">
    <source>
        <dbReference type="EMBL" id="MBA8805415.1"/>
    </source>
</evidence>
<keyword evidence="2" id="KW-1185">Reference proteome</keyword>
<organism evidence="1 2">
    <name type="scientific">Nocardioides ginsengisegetis</name>
    <dbReference type="NCBI Taxonomy" id="661491"/>
    <lineage>
        <taxon>Bacteria</taxon>
        <taxon>Bacillati</taxon>
        <taxon>Actinomycetota</taxon>
        <taxon>Actinomycetes</taxon>
        <taxon>Propionibacteriales</taxon>
        <taxon>Nocardioidaceae</taxon>
        <taxon>Nocardioides</taxon>
    </lineage>
</organism>
<name>A0A7W3J3C2_9ACTN</name>
<accession>A0A7W3J3C2</accession>
<dbReference type="AlphaFoldDB" id="A0A7W3J3C2"/>
<dbReference type="Proteomes" id="UP000580910">
    <property type="component" value="Unassembled WGS sequence"/>
</dbReference>
<dbReference type="RefSeq" id="WP_182541154.1">
    <property type="nucleotide sequence ID" value="NZ_JACGXA010000001.1"/>
</dbReference>